<dbReference type="Gene3D" id="2.50.20.10">
    <property type="entry name" value="Lipoprotein localisation LolA/LolB/LppX"/>
    <property type="match status" value="1"/>
</dbReference>
<dbReference type="OrthoDB" id="849114at2"/>
<protein>
    <recommendedName>
        <fullName evidence="3">DUF4292 domain-containing protein</fullName>
    </recommendedName>
</protein>
<dbReference type="RefSeq" id="WP_079641327.1">
    <property type="nucleotide sequence ID" value="NZ_FUZF01000002.1"/>
</dbReference>
<name>A0A1T5BK63_9SPHI</name>
<dbReference type="PROSITE" id="PS51257">
    <property type="entry name" value="PROKAR_LIPOPROTEIN"/>
    <property type="match status" value="1"/>
</dbReference>
<dbReference type="EMBL" id="FUZF01000002">
    <property type="protein sequence ID" value="SKB47457.1"/>
    <property type="molecule type" value="Genomic_DNA"/>
</dbReference>
<gene>
    <name evidence="1" type="ORF">SAMN05660841_00747</name>
</gene>
<sequence>MLTRCLFFLLSLLIIVGCGSKKKLIGTNPEASTVNRTTAEGYLINNLDFRTFNGRAKAKVEFDNEKQDVTLHVRMQRDQAIWISVTATMFNYEAARVKITPDSIQILNKMQSTYISKPFAYVHRYTGAGISFSALQDLLMANVSQSLLRTDQITVASASDEVQIVGVKGDLSFQYSLNEKHRPKVFRLNAVGASDNLESYYSSFVISDGYNFPQNQHIKLSAGGMNISAVLNYNKAEFNQNVEMPFLIPSKYKMIP</sequence>
<evidence type="ECO:0000313" key="1">
    <source>
        <dbReference type="EMBL" id="SKB47457.1"/>
    </source>
</evidence>
<dbReference type="Pfam" id="PF14125">
    <property type="entry name" value="DUF4292"/>
    <property type="match status" value="1"/>
</dbReference>
<reference evidence="2" key="1">
    <citation type="submission" date="2017-02" db="EMBL/GenBank/DDBJ databases">
        <authorList>
            <person name="Varghese N."/>
            <person name="Submissions S."/>
        </authorList>
    </citation>
    <scope>NUCLEOTIDE SEQUENCE [LARGE SCALE GENOMIC DNA]</scope>
    <source>
        <strain evidence="2">DSM 24091</strain>
    </source>
</reference>
<accession>A0A1T5BK63</accession>
<dbReference type="Proteomes" id="UP000190150">
    <property type="component" value="Unassembled WGS sequence"/>
</dbReference>
<dbReference type="InterPro" id="IPR025634">
    <property type="entry name" value="DUF4292"/>
</dbReference>
<proteinExistence type="predicted"/>
<keyword evidence="2" id="KW-1185">Reference proteome</keyword>
<dbReference type="AlphaFoldDB" id="A0A1T5BK63"/>
<evidence type="ECO:0008006" key="3">
    <source>
        <dbReference type="Google" id="ProtNLM"/>
    </source>
</evidence>
<evidence type="ECO:0000313" key="2">
    <source>
        <dbReference type="Proteomes" id="UP000190150"/>
    </source>
</evidence>
<dbReference type="STRING" id="1513896.SAMN05660841_00747"/>
<organism evidence="1 2">
    <name type="scientific">Sphingobacterium nematocida</name>
    <dbReference type="NCBI Taxonomy" id="1513896"/>
    <lineage>
        <taxon>Bacteria</taxon>
        <taxon>Pseudomonadati</taxon>
        <taxon>Bacteroidota</taxon>
        <taxon>Sphingobacteriia</taxon>
        <taxon>Sphingobacteriales</taxon>
        <taxon>Sphingobacteriaceae</taxon>
        <taxon>Sphingobacterium</taxon>
    </lineage>
</organism>